<dbReference type="Proteomes" id="UP000199361">
    <property type="component" value="Unassembled WGS sequence"/>
</dbReference>
<evidence type="ECO:0000256" key="1">
    <source>
        <dbReference type="ARBA" id="ARBA00001946"/>
    </source>
</evidence>
<feature type="domain" description="Nudix hydrolase" evidence="6">
    <location>
        <begin position="1"/>
        <end position="102"/>
    </location>
</feature>
<dbReference type="EMBL" id="FOHX01000009">
    <property type="protein sequence ID" value="SEU28956.1"/>
    <property type="molecule type" value="Genomic_DNA"/>
</dbReference>
<evidence type="ECO:0000256" key="4">
    <source>
        <dbReference type="RuleBase" id="RU003476"/>
    </source>
</evidence>
<reference evidence="7 8" key="1">
    <citation type="submission" date="2016-10" db="EMBL/GenBank/DDBJ databases">
        <authorList>
            <person name="de Groot N.N."/>
        </authorList>
    </citation>
    <scope>NUCLEOTIDE SEQUENCE [LARGE SCALE GENOMIC DNA]</scope>
    <source>
        <strain evidence="7 8">CGMCC 4.5598</strain>
    </source>
</reference>
<dbReference type="InterPro" id="IPR000086">
    <property type="entry name" value="NUDIX_hydrolase_dom"/>
</dbReference>
<evidence type="ECO:0000313" key="7">
    <source>
        <dbReference type="EMBL" id="SEU28956.1"/>
    </source>
</evidence>
<dbReference type="SUPFAM" id="SSF55811">
    <property type="entry name" value="Nudix"/>
    <property type="match status" value="1"/>
</dbReference>
<gene>
    <name evidence="7" type="ORF">SAMN05421811_109300</name>
</gene>
<dbReference type="InterPro" id="IPR015797">
    <property type="entry name" value="NUDIX_hydrolase-like_dom_sf"/>
</dbReference>
<sequence length="104" mass="10781">MGLWSVPGGRLEPGEDDEAGVRREVMEETGLRVEVGPLAGVVERPGPGGVTYVIRDYHATVTGGTAAAGDDAADLRWCAPADLARLPLTEGLLETLTGWGALPA</sequence>
<dbReference type="GO" id="GO:0016787">
    <property type="term" value="F:hydrolase activity"/>
    <property type="evidence" value="ECO:0007669"/>
    <property type="project" value="UniProtKB-KW"/>
</dbReference>
<dbReference type="Gene3D" id="3.90.79.10">
    <property type="entry name" value="Nucleoside Triphosphate Pyrophosphohydrolase"/>
    <property type="match status" value="1"/>
</dbReference>
<dbReference type="Pfam" id="PF00293">
    <property type="entry name" value="NUDIX"/>
    <property type="match status" value="1"/>
</dbReference>
<keyword evidence="3 4" id="KW-0378">Hydrolase</keyword>
<evidence type="ECO:0000256" key="5">
    <source>
        <dbReference type="SAM" id="MobiDB-lite"/>
    </source>
</evidence>
<protein>
    <submittedName>
        <fullName evidence="7">NUDIX domain-containing protein</fullName>
    </submittedName>
</protein>
<dbReference type="STRING" id="568860.SAMN05421811_109300"/>
<dbReference type="InterPro" id="IPR020476">
    <property type="entry name" value="Nudix_hydrolase"/>
</dbReference>
<comment type="similarity">
    <text evidence="2 4">Belongs to the Nudix hydrolase family.</text>
</comment>
<dbReference type="PRINTS" id="PR00502">
    <property type="entry name" value="NUDIXFAMILY"/>
</dbReference>
<dbReference type="PANTHER" id="PTHR43046:SF14">
    <property type="entry name" value="MUTT_NUDIX FAMILY PROTEIN"/>
    <property type="match status" value="1"/>
</dbReference>
<organism evidence="7 8">
    <name type="scientific">Nonomuraea wenchangensis</name>
    <dbReference type="NCBI Taxonomy" id="568860"/>
    <lineage>
        <taxon>Bacteria</taxon>
        <taxon>Bacillati</taxon>
        <taxon>Actinomycetota</taxon>
        <taxon>Actinomycetes</taxon>
        <taxon>Streptosporangiales</taxon>
        <taxon>Streptosporangiaceae</taxon>
        <taxon>Nonomuraea</taxon>
    </lineage>
</organism>
<evidence type="ECO:0000256" key="3">
    <source>
        <dbReference type="ARBA" id="ARBA00022801"/>
    </source>
</evidence>
<feature type="region of interest" description="Disordered" evidence="5">
    <location>
        <begin position="1"/>
        <end position="20"/>
    </location>
</feature>
<dbReference type="PROSITE" id="PS00893">
    <property type="entry name" value="NUDIX_BOX"/>
    <property type="match status" value="1"/>
</dbReference>
<accession>A0A1I0KT05</accession>
<comment type="cofactor">
    <cofactor evidence="1">
        <name>Mg(2+)</name>
        <dbReference type="ChEBI" id="CHEBI:18420"/>
    </cofactor>
</comment>
<evidence type="ECO:0000256" key="2">
    <source>
        <dbReference type="ARBA" id="ARBA00005582"/>
    </source>
</evidence>
<dbReference type="AlphaFoldDB" id="A0A1I0KT05"/>
<proteinExistence type="inferred from homology"/>
<dbReference type="InterPro" id="IPR020084">
    <property type="entry name" value="NUDIX_hydrolase_CS"/>
</dbReference>
<keyword evidence="8" id="KW-1185">Reference proteome</keyword>
<evidence type="ECO:0000259" key="6">
    <source>
        <dbReference type="PROSITE" id="PS51462"/>
    </source>
</evidence>
<dbReference type="PROSITE" id="PS51462">
    <property type="entry name" value="NUDIX"/>
    <property type="match status" value="1"/>
</dbReference>
<dbReference type="PANTHER" id="PTHR43046">
    <property type="entry name" value="GDP-MANNOSE MANNOSYL HYDROLASE"/>
    <property type="match status" value="1"/>
</dbReference>
<name>A0A1I0KT05_9ACTN</name>
<evidence type="ECO:0000313" key="8">
    <source>
        <dbReference type="Proteomes" id="UP000199361"/>
    </source>
</evidence>